<dbReference type="PANTHER" id="PTHR10513:SF24">
    <property type="entry name" value="THYMIDINE KINASE 2, MITOCHONDRIAL"/>
    <property type="match status" value="1"/>
</dbReference>
<dbReference type="InterPro" id="IPR031314">
    <property type="entry name" value="DNK_dom"/>
</dbReference>
<dbReference type="Pfam" id="PF01712">
    <property type="entry name" value="dNK"/>
    <property type="match status" value="1"/>
</dbReference>
<name>A0A0V0JAI5_SCHSO</name>
<protein>
    <recommendedName>
        <fullName evidence="1">Deoxynucleoside kinase domain-containing protein</fullName>
    </recommendedName>
</protein>
<dbReference type="InterPro" id="IPR027417">
    <property type="entry name" value="P-loop_NTPase"/>
</dbReference>
<dbReference type="SUPFAM" id="SSF52540">
    <property type="entry name" value="P-loop containing nucleoside triphosphate hydrolases"/>
    <property type="match status" value="1"/>
</dbReference>
<dbReference type="InterPro" id="IPR050566">
    <property type="entry name" value="Deoxyribonucleoside_kinase"/>
</dbReference>
<evidence type="ECO:0000259" key="1">
    <source>
        <dbReference type="Pfam" id="PF01712"/>
    </source>
</evidence>
<gene>
    <name evidence="2" type="ORF">TR97758</name>
</gene>
<dbReference type="Gene3D" id="3.40.50.300">
    <property type="entry name" value="P-loop containing nucleotide triphosphate hydrolases"/>
    <property type="match status" value="1"/>
</dbReference>
<sequence length="142" mass="16317">MESTQYFNVAVEGNVGCGKSTFLKIFEGISSNIEISIEPIDEWDKVKGKRFFEIFYSDMSKWATPFQSEVLVTYLNRQAKPQVAPVRLLERSIHSTRHCFIEALNQNKQMSDDDLAVIDEFYRWGKNLPSSKLDLIGKSLSQ</sequence>
<accession>A0A0V0JAI5</accession>
<feature type="domain" description="Deoxynucleoside kinase" evidence="1">
    <location>
        <begin position="10"/>
        <end position="126"/>
    </location>
</feature>
<dbReference type="AlphaFoldDB" id="A0A0V0JAI5"/>
<dbReference type="GO" id="GO:0005739">
    <property type="term" value="C:mitochondrion"/>
    <property type="evidence" value="ECO:0007669"/>
    <property type="project" value="TreeGrafter"/>
</dbReference>
<organism evidence="2">
    <name type="scientific">Schistocephalus solidus</name>
    <name type="common">Tapeworm</name>
    <dbReference type="NCBI Taxonomy" id="70667"/>
    <lineage>
        <taxon>Eukaryota</taxon>
        <taxon>Metazoa</taxon>
        <taxon>Spiralia</taxon>
        <taxon>Lophotrochozoa</taxon>
        <taxon>Platyhelminthes</taxon>
        <taxon>Cestoda</taxon>
        <taxon>Eucestoda</taxon>
        <taxon>Diphyllobothriidea</taxon>
        <taxon>Diphyllobothriidae</taxon>
        <taxon>Schistocephalus</taxon>
    </lineage>
</organism>
<dbReference type="EMBL" id="GEEE01000659">
    <property type="protein sequence ID" value="JAP62566.1"/>
    <property type="molecule type" value="Transcribed_RNA"/>
</dbReference>
<proteinExistence type="predicted"/>
<evidence type="ECO:0000313" key="2">
    <source>
        <dbReference type="EMBL" id="JAP62566.1"/>
    </source>
</evidence>
<dbReference type="GO" id="GO:0019136">
    <property type="term" value="F:deoxynucleoside kinase activity"/>
    <property type="evidence" value="ECO:0007669"/>
    <property type="project" value="TreeGrafter"/>
</dbReference>
<reference evidence="2" key="1">
    <citation type="submission" date="2016-01" db="EMBL/GenBank/DDBJ databases">
        <title>Reference transcriptome for the parasite Schistocephalus solidus: insights into the molecular evolution of parasitism.</title>
        <authorList>
            <person name="Hebert F.O."/>
            <person name="Grambauer S."/>
            <person name="Barber I."/>
            <person name="Landry C.R."/>
            <person name="Aubin-Horth N."/>
        </authorList>
    </citation>
    <scope>NUCLEOTIDE SEQUENCE</scope>
</reference>
<dbReference type="PANTHER" id="PTHR10513">
    <property type="entry name" value="DEOXYNUCLEOSIDE KINASE"/>
    <property type="match status" value="1"/>
</dbReference>